<accession>A0A226WL01</accession>
<organism evidence="1 2">
    <name type="scientific">Caballeronia sordidicola</name>
    <name type="common">Burkholderia sordidicola</name>
    <dbReference type="NCBI Taxonomy" id="196367"/>
    <lineage>
        <taxon>Bacteria</taxon>
        <taxon>Pseudomonadati</taxon>
        <taxon>Pseudomonadota</taxon>
        <taxon>Betaproteobacteria</taxon>
        <taxon>Burkholderiales</taxon>
        <taxon>Burkholderiaceae</taxon>
        <taxon>Caballeronia</taxon>
    </lineage>
</organism>
<name>A0A226WL01_CABSO</name>
<comment type="caution">
    <text evidence="1">The sequence shown here is derived from an EMBL/GenBank/DDBJ whole genome shotgun (WGS) entry which is preliminary data.</text>
</comment>
<reference evidence="2" key="1">
    <citation type="submission" date="2017-01" db="EMBL/GenBank/DDBJ databases">
        <title>Genome Analysis of Deinococcus marmoris KOPRI26562.</title>
        <authorList>
            <person name="Kim J.H."/>
            <person name="Oh H.-M."/>
        </authorList>
    </citation>
    <scope>NUCLEOTIDE SEQUENCE [LARGE SCALE GENOMIC DNA]</scope>
    <source>
        <strain evidence="2">PAMC 26633</strain>
    </source>
</reference>
<sequence length="42" mass="4320">MDGATGLAVWASAAEQSDAAATAVVTKLLRTFHSIESTTRAL</sequence>
<evidence type="ECO:0000313" key="1">
    <source>
        <dbReference type="EMBL" id="OXC71865.1"/>
    </source>
</evidence>
<dbReference type="EMBL" id="MTHB01000290">
    <property type="protein sequence ID" value="OXC71865.1"/>
    <property type="molecule type" value="Genomic_DNA"/>
</dbReference>
<dbReference type="AlphaFoldDB" id="A0A226WL01"/>
<protein>
    <submittedName>
        <fullName evidence="1">Uncharacterized protein</fullName>
    </submittedName>
</protein>
<proteinExistence type="predicted"/>
<gene>
    <name evidence="1" type="ORF">BSU04_44495</name>
</gene>
<dbReference type="Proteomes" id="UP000214720">
    <property type="component" value="Unassembled WGS sequence"/>
</dbReference>
<evidence type="ECO:0000313" key="2">
    <source>
        <dbReference type="Proteomes" id="UP000214720"/>
    </source>
</evidence>